<evidence type="ECO:0000256" key="5">
    <source>
        <dbReference type="NCBIfam" id="TIGR00112"/>
    </source>
</evidence>
<dbReference type="InterPro" id="IPR000304">
    <property type="entry name" value="Pyrroline-COOH_reductase"/>
</dbReference>
<evidence type="ECO:0000259" key="8">
    <source>
        <dbReference type="Pfam" id="PF14748"/>
    </source>
</evidence>
<reference evidence="9" key="1">
    <citation type="journal article" date="2022" name="Front. Microbiol.">
        <title>New perspectives on an old grouping: The genomic and phenotypic variability of Oxalobacter formigenes and the implications for calcium oxalate stone prevention.</title>
        <authorList>
            <person name="Chmiel J.A."/>
            <person name="Carr C."/>
            <person name="Stuivenberg G.A."/>
            <person name="Venema R."/>
            <person name="Chanyi R.M."/>
            <person name="Al K.F."/>
            <person name="Giguere D."/>
            <person name="Say H."/>
            <person name="Akouris P.P."/>
            <person name="Dominguez Romero S.A."/>
            <person name="Kwong A."/>
            <person name="Tai V."/>
            <person name="Koval S.F."/>
            <person name="Razvi H."/>
            <person name="Bjazevic J."/>
            <person name="Burton J.P."/>
        </authorList>
    </citation>
    <scope>NUCLEOTIDE SEQUENCE</scope>
    <source>
        <strain evidence="9">WoOx3</strain>
    </source>
</reference>
<accession>A0A9E9LX31</accession>
<comment type="pathway">
    <text evidence="4">Amino-acid biosynthesis; L-proline biosynthesis; L-proline from L-glutamate 5-semialdehyde: step 1/1.</text>
</comment>
<dbReference type="InterPro" id="IPR029036">
    <property type="entry name" value="P5CR_dimer"/>
</dbReference>
<dbReference type="GO" id="GO:0055129">
    <property type="term" value="P:L-proline biosynthetic process"/>
    <property type="evidence" value="ECO:0007669"/>
    <property type="project" value="UniProtKB-UniRule"/>
</dbReference>
<feature type="binding site" evidence="6">
    <location>
        <begin position="71"/>
        <end position="74"/>
    </location>
    <ligand>
        <name>NADP(+)</name>
        <dbReference type="ChEBI" id="CHEBI:58349"/>
    </ligand>
</feature>
<comment type="catalytic activity">
    <reaction evidence="4">
        <text>L-proline + NAD(+) = (S)-1-pyrroline-5-carboxylate + NADH + 2 H(+)</text>
        <dbReference type="Rhea" id="RHEA:14105"/>
        <dbReference type="ChEBI" id="CHEBI:15378"/>
        <dbReference type="ChEBI" id="CHEBI:17388"/>
        <dbReference type="ChEBI" id="CHEBI:57540"/>
        <dbReference type="ChEBI" id="CHEBI:57945"/>
        <dbReference type="ChEBI" id="CHEBI:60039"/>
        <dbReference type="EC" id="1.5.1.2"/>
    </reaction>
</comment>
<dbReference type="GO" id="GO:0004735">
    <property type="term" value="F:pyrroline-5-carboxylate reductase activity"/>
    <property type="evidence" value="ECO:0007669"/>
    <property type="project" value="UniProtKB-UniRule"/>
</dbReference>
<dbReference type="InterPro" id="IPR008927">
    <property type="entry name" value="6-PGluconate_DH-like_C_sf"/>
</dbReference>
<evidence type="ECO:0000256" key="4">
    <source>
        <dbReference type="HAMAP-Rule" id="MF_01925"/>
    </source>
</evidence>
<evidence type="ECO:0000313" key="9">
    <source>
        <dbReference type="EMBL" id="WAW09039.1"/>
    </source>
</evidence>
<organism evidence="9 10">
    <name type="scientific">Oxalobacter vibrioformis</name>
    <dbReference type="NCBI Taxonomy" id="933080"/>
    <lineage>
        <taxon>Bacteria</taxon>
        <taxon>Pseudomonadati</taxon>
        <taxon>Pseudomonadota</taxon>
        <taxon>Betaproteobacteria</taxon>
        <taxon>Burkholderiales</taxon>
        <taxon>Oxalobacteraceae</taxon>
        <taxon>Oxalobacter</taxon>
    </lineage>
</organism>
<comment type="subcellular location">
    <subcellularLocation>
        <location evidence="4">Cytoplasm</location>
    </subcellularLocation>
</comment>
<dbReference type="SUPFAM" id="SSF51735">
    <property type="entry name" value="NAD(P)-binding Rossmann-fold domains"/>
    <property type="match status" value="1"/>
</dbReference>
<evidence type="ECO:0000256" key="6">
    <source>
        <dbReference type="PIRSR" id="PIRSR000193-1"/>
    </source>
</evidence>
<protein>
    <recommendedName>
        <fullName evidence="4 5">Pyrroline-5-carboxylate reductase</fullName>
        <shortName evidence="4">P5C reductase</shortName>
        <shortName evidence="4">P5CR</shortName>
        <ecNumber evidence="4 5">1.5.1.2</ecNumber>
    </recommendedName>
    <alternativeName>
        <fullName evidence="4">PCA reductase</fullName>
    </alternativeName>
</protein>
<evidence type="ECO:0000313" key="10">
    <source>
        <dbReference type="Proteomes" id="UP001156215"/>
    </source>
</evidence>
<dbReference type="Gene3D" id="1.10.3730.10">
    <property type="entry name" value="ProC C-terminal domain-like"/>
    <property type="match status" value="1"/>
</dbReference>
<dbReference type="InterPro" id="IPR028939">
    <property type="entry name" value="P5C_Rdtase_cat_N"/>
</dbReference>
<dbReference type="AlphaFoldDB" id="A0A9E9LX31"/>
<gene>
    <name evidence="4 9" type="primary">proC</name>
    <name evidence="9" type="ORF">NB640_07015</name>
</gene>
<comment type="catalytic activity">
    <reaction evidence="4">
        <text>L-proline + NADP(+) = (S)-1-pyrroline-5-carboxylate + NADPH + 2 H(+)</text>
        <dbReference type="Rhea" id="RHEA:14109"/>
        <dbReference type="ChEBI" id="CHEBI:15378"/>
        <dbReference type="ChEBI" id="CHEBI:17388"/>
        <dbReference type="ChEBI" id="CHEBI:57783"/>
        <dbReference type="ChEBI" id="CHEBI:58349"/>
        <dbReference type="ChEBI" id="CHEBI:60039"/>
        <dbReference type="EC" id="1.5.1.2"/>
    </reaction>
</comment>
<dbReference type="InterPro" id="IPR036291">
    <property type="entry name" value="NAD(P)-bd_dom_sf"/>
</dbReference>
<sequence>MKTVLKAGFIGGGNMASALIGGMAGKVTADSHIHVVDLNPDALASLASRFGVTTSSAMDTRLTECDVLVLAVKPQQIREVVTSLLPHIREQLILSVAAGIRTTDLSRWMQGYGRIVRTMPNTPSLIGQGVTGLFAMDGVTPEQKQTAQAIMQAVGMTLWVDSENLLDTVTAISGSGPAYVFYFIEALQEAGKALGLSENQAAQLALATFRGASELAVQSTDPVSVLREKVTSPGGTTFAALSVMAESGLKDRIIAAAKAAAARSVELGEEFGKNAD</sequence>
<dbReference type="EMBL" id="CP098242">
    <property type="protein sequence ID" value="WAW09039.1"/>
    <property type="molecule type" value="Genomic_DNA"/>
</dbReference>
<dbReference type="Pfam" id="PF14748">
    <property type="entry name" value="P5CR_dimer"/>
    <property type="match status" value="1"/>
</dbReference>
<keyword evidence="4" id="KW-0641">Proline biosynthesis</keyword>
<dbReference type="GO" id="GO:0005737">
    <property type="term" value="C:cytoplasm"/>
    <property type="evidence" value="ECO:0007669"/>
    <property type="project" value="UniProtKB-SubCell"/>
</dbReference>
<keyword evidence="4" id="KW-0963">Cytoplasm</keyword>
<dbReference type="PANTHER" id="PTHR11645">
    <property type="entry name" value="PYRROLINE-5-CARBOXYLATE REDUCTASE"/>
    <property type="match status" value="1"/>
</dbReference>
<dbReference type="FunFam" id="1.10.3730.10:FF:000001">
    <property type="entry name" value="Pyrroline-5-carboxylate reductase"/>
    <property type="match status" value="1"/>
</dbReference>
<feature type="domain" description="Pyrroline-5-carboxylate reductase catalytic N-terminal" evidence="7">
    <location>
        <begin position="7"/>
        <end position="99"/>
    </location>
</feature>
<keyword evidence="4" id="KW-0028">Amino-acid biosynthesis</keyword>
<comment type="similarity">
    <text evidence="1 4">Belongs to the pyrroline-5-carboxylate reductase family.</text>
</comment>
<evidence type="ECO:0000256" key="1">
    <source>
        <dbReference type="ARBA" id="ARBA00005525"/>
    </source>
</evidence>
<keyword evidence="2 4" id="KW-0521">NADP</keyword>
<dbReference type="Gene3D" id="3.40.50.720">
    <property type="entry name" value="NAD(P)-binding Rossmann-like Domain"/>
    <property type="match status" value="1"/>
</dbReference>
<evidence type="ECO:0000259" key="7">
    <source>
        <dbReference type="Pfam" id="PF03807"/>
    </source>
</evidence>
<evidence type="ECO:0000256" key="3">
    <source>
        <dbReference type="ARBA" id="ARBA00023002"/>
    </source>
</evidence>
<dbReference type="KEGG" id="ovb:NB640_07015"/>
<dbReference type="RefSeq" id="WP_269308032.1">
    <property type="nucleotide sequence ID" value="NZ_CP098242.1"/>
</dbReference>
<comment type="function">
    <text evidence="4">Catalyzes the reduction of 1-pyrroline-5-carboxylate (PCA) to L-proline.</text>
</comment>
<keyword evidence="3 4" id="KW-0560">Oxidoreductase</keyword>
<dbReference type="Pfam" id="PF03807">
    <property type="entry name" value="F420_oxidored"/>
    <property type="match status" value="1"/>
</dbReference>
<dbReference type="PANTHER" id="PTHR11645:SF0">
    <property type="entry name" value="PYRROLINE-5-CARBOXYLATE REDUCTASE 3"/>
    <property type="match status" value="1"/>
</dbReference>
<evidence type="ECO:0000256" key="2">
    <source>
        <dbReference type="ARBA" id="ARBA00022857"/>
    </source>
</evidence>
<dbReference type="SUPFAM" id="SSF48179">
    <property type="entry name" value="6-phosphogluconate dehydrogenase C-terminal domain-like"/>
    <property type="match status" value="1"/>
</dbReference>
<name>A0A9E9LX31_9BURK</name>
<dbReference type="PIRSF" id="PIRSF000193">
    <property type="entry name" value="Pyrrol-5-carb_rd"/>
    <property type="match status" value="1"/>
</dbReference>
<dbReference type="Proteomes" id="UP001156215">
    <property type="component" value="Chromosome"/>
</dbReference>
<dbReference type="EC" id="1.5.1.2" evidence="4 5"/>
<dbReference type="NCBIfam" id="TIGR00112">
    <property type="entry name" value="proC"/>
    <property type="match status" value="1"/>
</dbReference>
<proteinExistence type="inferred from homology"/>
<feature type="binding site" evidence="6">
    <location>
        <begin position="10"/>
        <end position="15"/>
    </location>
    <ligand>
        <name>NADP(+)</name>
        <dbReference type="ChEBI" id="CHEBI:58349"/>
    </ligand>
</feature>
<dbReference type="HAMAP" id="MF_01925">
    <property type="entry name" value="P5C_reductase"/>
    <property type="match status" value="1"/>
</dbReference>
<feature type="domain" description="Pyrroline-5-carboxylate reductase dimerisation" evidence="8">
    <location>
        <begin position="163"/>
        <end position="267"/>
    </location>
</feature>
<keyword evidence="10" id="KW-1185">Reference proteome</keyword>